<dbReference type="PROSITE" id="PS51379">
    <property type="entry name" value="4FE4S_FER_2"/>
    <property type="match status" value="1"/>
</dbReference>
<accession>A0A329QSY7</accession>
<name>A0A329QSY7_9ACTN</name>
<evidence type="ECO:0000313" key="2">
    <source>
        <dbReference type="EMBL" id="RAW15353.1"/>
    </source>
</evidence>
<dbReference type="EMBL" id="QMIG01000006">
    <property type="protein sequence ID" value="RAW15353.1"/>
    <property type="molecule type" value="Genomic_DNA"/>
</dbReference>
<dbReference type="InterPro" id="IPR017896">
    <property type="entry name" value="4Fe4S_Fe-S-bd"/>
</dbReference>
<dbReference type="GO" id="GO:0052592">
    <property type="term" value="F:oxidoreductase activity, acting on CH or CH2 groups, with an iron-sulfur protein as acceptor"/>
    <property type="evidence" value="ECO:0007669"/>
    <property type="project" value="TreeGrafter"/>
</dbReference>
<dbReference type="InterPro" id="IPR045220">
    <property type="entry name" value="FRHB/FDHB/HCAR-like"/>
</dbReference>
<protein>
    <recommendedName>
        <fullName evidence="1">4Fe-4S ferredoxin-type domain-containing protein</fullName>
    </recommendedName>
</protein>
<organism evidence="2 3">
    <name type="scientific">Phytoactinopolyspora halophila</name>
    <dbReference type="NCBI Taxonomy" id="1981511"/>
    <lineage>
        <taxon>Bacteria</taxon>
        <taxon>Bacillati</taxon>
        <taxon>Actinomycetota</taxon>
        <taxon>Actinomycetes</taxon>
        <taxon>Jiangellales</taxon>
        <taxon>Jiangellaceae</taxon>
        <taxon>Phytoactinopolyspora</taxon>
    </lineage>
</organism>
<dbReference type="PANTHER" id="PTHR31332:SF0">
    <property type="entry name" value="7-HYDROXYMETHYL CHLOROPHYLL A REDUCTASE, CHLOROPLASTIC"/>
    <property type="match status" value="1"/>
</dbReference>
<feature type="domain" description="4Fe-4S ferredoxin-type" evidence="1">
    <location>
        <begin position="28"/>
        <end position="57"/>
    </location>
</feature>
<evidence type="ECO:0000259" key="1">
    <source>
        <dbReference type="PROSITE" id="PS51379"/>
    </source>
</evidence>
<dbReference type="Pfam" id="PF04432">
    <property type="entry name" value="FrhB_FdhB_C"/>
    <property type="match status" value="1"/>
</dbReference>
<gene>
    <name evidence="2" type="ORF">DPM12_08850</name>
</gene>
<dbReference type="Pfam" id="PF04422">
    <property type="entry name" value="FrhB_FdhB_N"/>
    <property type="match status" value="1"/>
</dbReference>
<dbReference type="Proteomes" id="UP000250462">
    <property type="component" value="Unassembled WGS sequence"/>
</dbReference>
<dbReference type="InterPro" id="IPR007525">
    <property type="entry name" value="FrhB_FdhB_C"/>
</dbReference>
<comment type="caution">
    <text evidence="2">The sequence shown here is derived from an EMBL/GenBank/DDBJ whole genome shotgun (WGS) entry which is preliminary data.</text>
</comment>
<proteinExistence type="predicted"/>
<evidence type="ECO:0000313" key="3">
    <source>
        <dbReference type="Proteomes" id="UP000250462"/>
    </source>
</evidence>
<dbReference type="PANTHER" id="PTHR31332">
    <property type="entry name" value="7-HYDROXYMETHYL CHLOROPHYLL A REDUCTASE, CHLOROPLASTIC"/>
    <property type="match status" value="1"/>
</dbReference>
<dbReference type="InterPro" id="IPR007516">
    <property type="entry name" value="Co_F420_Hydgase/DH_bsu_N"/>
</dbReference>
<reference evidence="2 3" key="1">
    <citation type="submission" date="2018-06" db="EMBL/GenBank/DDBJ databases">
        <title>Phytoactinopolyspora halophila sp. nov., a novel halophilic actinomycete isolated from a saline soil in China.</title>
        <authorList>
            <person name="Tang S.-K."/>
        </authorList>
    </citation>
    <scope>NUCLEOTIDE SEQUENCE [LARGE SCALE GENOMIC DNA]</scope>
    <source>
        <strain evidence="2 3">YIM 96934</strain>
    </source>
</reference>
<dbReference type="AlphaFoldDB" id="A0A329QSY7"/>
<sequence>MVSQLAVLSVGVVITMTEQKIMSRPADLRGVLENDLCIACGACVLADPSIELKLHPEKQIFEPSHPGNQAAADVCPAIEVDFTRLQDLLFPGAEQGAYGVVHSVMLAQSTDGDRNHQASSGGMIKELLIELLSRDDVDGAIVLKHVEGLNFAPGLITDVAEVDQLPGSIYHNLPKHRVLELLRENEGRYVVAAIPCELEGIYNYIFTHEPHLRGRIHTTIGLLCGWQYNWHSIRAICEFKGIDPDRIVDVSYRGGGPIGKLRIWTDDGREHATSRRLDFGYQVAFDRSFNTRRCHLCINHANFLADIVVGDAWLASTLSTKAGISLVINRRPESDELVRDLADSDRVVFTEVTVNEIRESQKPRIAFGNFAYAYADYLDERGLHRPVMDGPNRPAAQLASRSEVEEFHHELERKLELQRARRYRYLFWRKATKELGRYFSRYWDWFTHRVLRAGRDPSADRAATRETTAMFR</sequence>
<keyword evidence="3" id="KW-1185">Reference proteome</keyword>